<dbReference type="PANTHER" id="PTHR13389">
    <property type="entry name" value="PUMILIO HOMOLOG 3"/>
    <property type="match status" value="1"/>
</dbReference>
<dbReference type="SUPFAM" id="SSF48371">
    <property type="entry name" value="ARM repeat"/>
    <property type="match status" value="1"/>
</dbReference>
<evidence type="ECO:0000313" key="5">
    <source>
        <dbReference type="Proteomes" id="UP000784294"/>
    </source>
</evidence>
<dbReference type="InterPro" id="IPR016024">
    <property type="entry name" value="ARM-type_fold"/>
</dbReference>
<keyword evidence="1" id="KW-0677">Repeat</keyword>
<dbReference type="InterPro" id="IPR040059">
    <property type="entry name" value="PUM3"/>
</dbReference>
<dbReference type="PROSITE" id="PS50302">
    <property type="entry name" value="PUM"/>
    <property type="match status" value="1"/>
</dbReference>
<sequence>MHNKRKISASNAKKLNHINSVENTPSIKTCASDASHKVALEQHVSKQRRNFLPLSKRERRTLKLNGKKFSEAVIPLLSLWEKQRCDSTPKDEKFQLIEKMLEIAKGKLPALCMAHDTSRIIESLIQHGTEAQRWQIYGELRPHFLNLMKSRYASYVVLKIIKYGDDKFRKDIFKIV</sequence>
<organism evidence="4 5">
    <name type="scientific">Protopolystoma xenopodis</name>
    <dbReference type="NCBI Taxonomy" id="117903"/>
    <lineage>
        <taxon>Eukaryota</taxon>
        <taxon>Metazoa</taxon>
        <taxon>Spiralia</taxon>
        <taxon>Lophotrochozoa</taxon>
        <taxon>Platyhelminthes</taxon>
        <taxon>Monogenea</taxon>
        <taxon>Polyopisthocotylea</taxon>
        <taxon>Polystomatidea</taxon>
        <taxon>Polystomatidae</taxon>
        <taxon>Protopolystoma</taxon>
    </lineage>
</organism>
<dbReference type="InterPro" id="IPR033133">
    <property type="entry name" value="PUM-HD"/>
</dbReference>
<comment type="caution">
    <text evidence="4">The sequence shown here is derived from an EMBL/GenBank/DDBJ whole genome shotgun (WGS) entry which is preliminary data.</text>
</comment>
<dbReference type="GO" id="GO:0005730">
    <property type="term" value="C:nucleolus"/>
    <property type="evidence" value="ECO:0007669"/>
    <property type="project" value="TreeGrafter"/>
</dbReference>
<feature type="repeat" description="Pumilio" evidence="2">
    <location>
        <begin position="139"/>
        <end position="174"/>
    </location>
</feature>
<dbReference type="OrthoDB" id="497380at2759"/>
<dbReference type="PANTHER" id="PTHR13389:SF0">
    <property type="entry name" value="PUMILIO HOMOLOG 3"/>
    <property type="match status" value="1"/>
</dbReference>
<name>A0A448WEB8_9PLAT</name>
<dbReference type="Pfam" id="PF22493">
    <property type="entry name" value="PUF_NOP9"/>
    <property type="match status" value="1"/>
</dbReference>
<dbReference type="EMBL" id="CAAALY010006872">
    <property type="protein sequence ID" value="VEL09650.1"/>
    <property type="molecule type" value="Genomic_DNA"/>
</dbReference>
<evidence type="ECO:0000313" key="4">
    <source>
        <dbReference type="EMBL" id="VEL09650.1"/>
    </source>
</evidence>
<evidence type="ECO:0000256" key="1">
    <source>
        <dbReference type="ARBA" id="ARBA00022737"/>
    </source>
</evidence>
<dbReference type="AlphaFoldDB" id="A0A448WEB8"/>
<accession>A0A448WEB8</accession>
<dbReference type="GO" id="GO:0006417">
    <property type="term" value="P:regulation of translation"/>
    <property type="evidence" value="ECO:0007669"/>
    <property type="project" value="TreeGrafter"/>
</dbReference>
<evidence type="ECO:0000256" key="2">
    <source>
        <dbReference type="PROSITE-ProRule" id="PRU00317"/>
    </source>
</evidence>
<dbReference type="InterPro" id="IPR011989">
    <property type="entry name" value="ARM-like"/>
</dbReference>
<proteinExistence type="predicted"/>
<dbReference type="Proteomes" id="UP000784294">
    <property type="component" value="Unassembled WGS sequence"/>
</dbReference>
<dbReference type="Gene3D" id="1.25.10.10">
    <property type="entry name" value="Leucine-rich Repeat Variant"/>
    <property type="match status" value="1"/>
</dbReference>
<evidence type="ECO:0000259" key="3">
    <source>
        <dbReference type="PROSITE" id="PS50303"/>
    </source>
</evidence>
<dbReference type="PROSITE" id="PS50303">
    <property type="entry name" value="PUM_HD"/>
    <property type="match status" value="1"/>
</dbReference>
<dbReference type="SMART" id="SM00025">
    <property type="entry name" value="Pumilio"/>
    <property type="match status" value="2"/>
</dbReference>
<keyword evidence="5" id="KW-1185">Reference proteome</keyword>
<dbReference type="InterPro" id="IPR001313">
    <property type="entry name" value="Pumilio_RNA-bd_rpt"/>
</dbReference>
<dbReference type="GO" id="GO:0003729">
    <property type="term" value="F:mRNA binding"/>
    <property type="evidence" value="ECO:0007669"/>
    <property type="project" value="TreeGrafter"/>
</dbReference>
<protein>
    <recommendedName>
        <fullName evidence="3">PUM-HD domain-containing protein</fullName>
    </recommendedName>
</protein>
<feature type="domain" description="PUM-HD" evidence="3">
    <location>
        <begin position="81"/>
        <end position="176"/>
    </location>
</feature>
<gene>
    <name evidence="4" type="ORF">PXEA_LOCUS3090</name>
</gene>
<reference evidence="4" key="1">
    <citation type="submission" date="2018-11" db="EMBL/GenBank/DDBJ databases">
        <authorList>
            <consortium name="Pathogen Informatics"/>
        </authorList>
    </citation>
    <scope>NUCLEOTIDE SEQUENCE</scope>
</reference>